<dbReference type="InterPro" id="IPR014036">
    <property type="entry name" value="DeoR-like_C"/>
</dbReference>
<dbReference type="SUPFAM" id="SSF100950">
    <property type="entry name" value="NagB/RpiA/CoA transferase-like"/>
    <property type="match status" value="1"/>
</dbReference>
<dbReference type="SMART" id="SM00420">
    <property type="entry name" value="HTH_DEOR"/>
    <property type="match status" value="1"/>
</dbReference>
<evidence type="ECO:0000313" key="5">
    <source>
        <dbReference type="Proteomes" id="UP000249377"/>
    </source>
</evidence>
<dbReference type="PROSITE" id="PS51000">
    <property type="entry name" value="HTH_DEOR_2"/>
    <property type="match status" value="1"/>
</dbReference>
<organism evidence="4 5">
    <name type="scientific">Hydrogeniiclostridium mannosilyticum</name>
    <dbReference type="NCBI Taxonomy" id="2764322"/>
    <lineage>
        <taxon>Bacteria</taxon>
        <taxon>Bacillati</taxon>
        <taxon>Bacillota</taxon>
        <taxon>Clostridia</taxon>
        <taxon>Eubacteriales</taxon>
        <taxon>Acutalibacteraceae</taxon>
        <taxon>Hydrogeniiclostridium</taxon>
    </lineage>
</organism>
<evidence type="ECO:0000256" key="2">
    <source>
        <dbReference type="ARBA" id="ARBA00023163"/>
    </source>
</evidence>
<proteinExistence type="predicted"/>
<dbReference type="SUPFAM" id="SSF46785">
    <property type="entry name" value="Winged helix' DNA-binding domain"/>
    <property type="match status" value="1"/>
</dbReference>
<dbReference type="PANTHER" id="PTHR30363">
    <property type="entry name" value="HTH-TYPE TRANSCRIPTIONAL REGULATOR SRLR-RELATED"/>
    <property type="match status" value="1"/>
</dbReference>
<evidence type="ECO:0000259" key="3">
    <source>
        <dbReference type="PROSITE" id="PS51000"/>
    </source>
</evidence>
<reference evidence="4 5" key="1">
    <citation type="submission" date="2018-06" db="EMBL/GenBank/DDBJ databases">
        <title>Noncontiguous genome sequence of Ruminococcaceae bacterium ASD2818.</title>
        <authorList>
            <person name="Chaplin A.V."/>
            <person name="Sokolova S.R."/>
            <person name="Kochetkova T.O."/>
            <person name="Goltsov A.Y."/>
            <person name="Trofimov D.Y."/>
            <person name="Efimov B.A."/>
        </authorList>
    </citation>
    <scope>NUCLEOTIDE SEQUENCE [LARGE SCALE GENOMIC DNA]</scope>
    <source>
        <strain evidence="4 5">ASD2818</strain>
    </source>
</reference>
<evidence type="ECO:0000256" key="1">
    <source>
        <dbReference type="ARBA" id="ARBA00023015"/>
    </source>
</evidence>
<name>A0A328UI78_9FIRM</name>
<dbReference type="AlphaFoldDB" id="A0A328UI78"/>
<evidence type="ECO:0000313" key="4">
    <source>
        <dbReference type="EMBL" id="RAQ29684.1"/>
    </source>
</evidence>
<dbReference type="SMART" id="SM01134">
    <property type="entry name" value="DeoRC"/>
    <property type="match status" value="1"/>
</dbReference>
<comment type="caution">
    <text evidence="4">The sequence shown here is derived from an EMBL/GenBank/DDBJ whole genome shotgun (WGS) entry which is preliminary data.</text>
</comment>
<feature type="domain" description="HTH deoR-type" evidence="3">
    <location>
        <begin position="23"/>
        <end position="78"/>
    </location>
</feature>
<keyword evidence="5" id="KW-1185">Reference proteome</keyword>
<dbReference type="Pfam" id="PF00455">
    <property type="entry name" value="DeoRC"/>
    <property type="match status" value="1"/>
</dbReference>
<gene>
    <name evidence="4" type="ORF">DPQ25_05125</name>
</gene>
<dbReference type="PRINTS" id="PR00037">
    <property type="entry name" value="HTHLACR"/>
</dbReference>
<accession>A0A328UI78</accession>
<keyword evidence="2" id="KW-0804">Transcription</keyword>
<dbReference type="InterPro" id="IPR036390">
    <property type="entry name" value="WH_DNA-bd_sf"/>
</dbReference>
<keyword evidence="1" id="KW-0805">Transcription regulation</keyword>
<dbReference type="InterPro" id="IPR050313">
    <property type="entry name" value="Carb_Metab_HTH_regulators"/>
</dbReference>
<sequence length="280" mass="31277">MCVIILLSNSVAVFLKEVIAMFMEERQQEIAEAIARSGKILIAEIVEKYHISDESARRDLRMLEQKGLCKRTHGGAIRLGQINMIPPRDRDYSAMPVFENYRRIARQAVKLVQENDVIYLTSGSFGFILLSLLPRGVHYTLVVNSVDLAKELRAWDGVDVYSIGGKMRQSGSVVDSLATAFVGRFHFDLCFITGAGLTAEFGLTNNTDETAAFQRAVMKNSRRRILLMPGTKIGADSMIKVCETEDFSTIITDWDCDEEQAGQLREKGPQVMVVENGDDT</sequence>
<dbReference type="Proteomes" id="UP000249377">
    <property type="component" value="Unassembled WGS sequence"/>
</dbReference>
<dbReference type="InterPro" id="IPR001034">
    <property type="entry name" value="DeoR_HTH"/>
</dbReference>
<dbReference type="PANTHER" id="PTHR30363:SF51">
    <property type="entry name" value="HTH-TYPE TRANSCRIPTIONAL REPRESSOR GLCR"/>
    <property type="match status" value="1"/>
</dbReference>
<dbReference type="GO" id="GO:0003700">
    <property type="term" value="F:DNA-binding transcription factor activity"/>
    <property type="evidence" value="ECO:0007669"/>
    <property type="project" value="InterPro"/>
</dbReference>
<dbReference type="Pfam" id="PF08220">
    <property type="entry name" value="HTH_DeoR"/>
    <property type="match status" value="1"/>
</dbReference>
<protein>
    <recommendedName>
        <fullName evidence="3">HTH deoR-type domain-containing protein</fullName>
    </recommendedName>
</protein>
<dbReference type="EMBL" id="QLYR01000002">
    <property type="protein sequence ID" value="RAQ29684.1"/>
    <property type="molecule type" value="Genomic_DNA"/>
</dbReference>
<dbReference type="InterPro" id="IPR037171">
    <property type="entry name" value="NagB/RpiA_transferase-like"/>
</dbReference>